<sequence>MNVKVVINVEETTKDDIRAFVQMIRDWELRTPRSNITG</sequence>
<gene>
    <name evidence="1" type="ORF">LCGC14_1625700</name>
</gene>
<evidence type="ECO:0000313" key="1">
    <source>
        <dbReference type="EMBL" id="KKM22398.1"/>
    </source>
</evidence>
<name>A0A0F9KJN4_9ZZZZ</name>
<organism evidence="1">
    <name type="scientific">marine sediment metagenome</name>
    <dbReference type="NCBI Taxonomy" id="412755"/>
    <lineage>
        <taxon>unclassified sequences</taxon>
        <taxon>metagenomes</taxon>
        <taxon>ecological metagenomes</taxon>
    </lineage>
</organism>
<comment type="caution">
    <text evidence="1">The sequence shown here is derived from an EMBL/GenBank/DDBJ whole genome shotgun (WGS) entry which is preliminary data.</text>
</comment>
<proteinExistence type="predicted"/>
<protein>
    <submittedName>
        <fullName evidence="1">Uncharacterized protein</fullName>
    </submittedName>
</protein>
<reference evidence="1" key="1">
    <citation type="journal article" date="2015" name="Nature">
        <title>Complex archaea that bridge the gap between prokaryotes and eukaryotes.</title>
        <authorList>
            <person name="Spang A."/>
            <person name="Saw J.H."/>
            <person name="Jorgensen S.L."/>
            <person name="Zaremba-Niedzwiedzka K."/>
            <person name="Martijn J."/>
            <person name="Lind A.E."/>
            <person name="van Eijk R."/>
            <person name="Schleper C."/>
            <person name="Guy L."/>
            <person name="Ettema T.J."/>
        </authorList>
    </citation>
    <scope>NUCLEOTIDE SEQUENCE</scope>
</reference>
<accession>A0A0F9KJN4</accession>
<dbReference type="EMBL" id="LAZR01013339">
    <property type="protein sequence ID" value="KKM22398.1"/>
    <property type="molecule type" value="Genomic_DNA"/>
</dbReference>
<feature type="non-terminal residue" evidence="1">
    <location>
        <position position="38"/>
    </location>
</feature>
<dbReference type="AlphaFoldDB" id="A0A0F9KJN4"/>